<dbReference type="PANTHER" id="PTHR36168">
    <property type="entry name" value="CHROMOSOME 1, WHOLE GENOME SHOTGUN SEQUENCE"/>
    <property type="match status" value="1"/>
</dbReference>
<evidence type="ECO:0000313" key="3">
    <source>
        <dbReference type="Proteomes" id="UP000008743"/>
    </source>
</evidence>
<dbReference type="STRING" id="595528.A0A0D2WM61"/>
<dbReference type="InParanoid" id="A0A0D2WM61"/>
<organism evidence="2 3">
    <name type="scientific">Capsaspora owczarzaki (strain ATCC 30864)</name>
    <dbReference type="NCBI Taxonomy" id="595528"/>
    <lineage>
        <taxon>Eukaryota</taxon>
        <taxon>Filasterea</taxon>
        <taxon>Capsaspora</taxon>
    </lineage>
</organism>
<reference evidence="3" key="1">
    <citation type="submission" date="2011-02" db="EMBL/GenBank/DDBJ databases">
        <title>The Genome Sequence of Capsaspora owczarzaki ATCC 30864.</title>
        <authorList>
            <person name="Russ C."/>
            <person name="Cuomo C."/>
            <person name="Burger G."/>
            <person name="Gray M.W."/>
            <person name="Holland P.W.H."/>
            <person name="King N."/>
            <person name="Lang F.B.F."/>
            <person name="Roger A.J."/>
            <person name="Ruiz-Trillo I."/>
            <person name="Young S.K."/>
            <person name="Zeng Q."/>
            <person name="Gargeya S."/>
            <person name="Alvarado L."/>
            <person name="Berlin A."/>
            <person name="Chapman S.B."/>
            <person name="Chen Z."/>
            <person name="Freedman E."/>
            <person name="Gellesch M."/>
            <person name="Goldberg J."/>
            <person name="Griggs A."/>
            <person name="Gujja S."/>
            <person name="Heilman E."/>
            <person name="Heiman D."/>
            <person name="Howarth C."/>
            <person name="Mehta T."/>
            <person name="Neiman D."/>
            <person name="Pearson M."/>
            <person name="Roberts A."/>
            <person name="Saif S."/>
            <person name="Shea T."/>
            <person name="Shenoy N."/>
            <person name="Sisk P."/>
            <person name="Stolte C."/>
            <person name="Sykes S."/>
            <person name="White J."/>
            <person name="Yandava C."/>
            <person name="Haas B."/>
            <person name="Nusbaum C."/>
            <person name="Birren B."/>
        </authorList>
    </citation>
    <scope>NUCLEOTIDE SEQUENCE</scope>
    <source>
        <strain evidence="3">ATCC 30864</strain>
    </source>
</reference>
<proteinExistence type="predicted"/>
<dbReference type="AlphaFoldDB" id="A0A0D2WM61"/>
<dbReference type="Proteomes" id="UP000008743">
    <property type="component" value="Unassembled WGS sequence"/>
</dbReference>
<keyword evidence="3" id="KW-1185">Reference proteome</keyword>
<dbReference type="InterPro" id="IPR027417">
    <property type="entry name" value="P-loop_NTPase"/>
</dbReference>
<sequence length="421" mass="45541">MSTPAPAAAPAAAPDQQQPAFRRVFGFIGGAVANTVATFIILVVAAFVARHVLDNKNTIAKTHSPEVVQARMLARFEAGSVIPPVRKSHIDRPDVVAMLEGVLRPKEMTRYPVVVGETGCGKTSAVLDAIRPNRTGIVYHIVKSEVLVSVPGLLAGSLAFEPNQFKFADAYLVDRGATLKDKPAEEPFKSWEALVADLEIVAAQFKAKHGHPATLVIDAVDMIAKKGPELLHVIQDFAKSAADANLLNVVLVTSDGSTLPALKESSAMTRARVVEVGDLTDQQAVTYLVRRDIHEDLAKRAVAEIAGGRLILLNNLADDLQFKTVEQISTQLSIQTADSLQDVIDYSEMHNATSAVHKSLCDLTHGALHIDIVHRALGKDLTKKLLATNINILAYHPNDTYTLHSRHVQRSVSTLLNCTRP</sequence>
<dbReference type="SUPFAM" id="SSF52540">
    <property type="entry name" value="P-loop containing nucleoside triphosphate hydrolases"/>
    <property type="match status" value="1"/>
</dbReference>
<keyword evidence="1" id="KW-0472">Membrane</keyword>
<dbReference type="PANTHER" id="PTHR36168:SF1">
    <property type="entry name" value="ORC1-LIKE AAA ATPASE DOMAIN-CONTAINING PROTEIN"/>
    <property type="match status" value="1"/>
</dbReference>
<gene>
    <name evidence="2" type="ORF">CAOG_008648</name>
</gene>
<accession>A0A0D2WM61</accession>
<evidence type="ECO:0000256" key="1">
    <source>
        <dbReference type="SAM" id="Phobius"/>
    </source>
</evidence>
<dbReference type="EMBL" id="KE346363">
    <property type="protein sequence ID" value="KJE91865.1"/>
    <property type="molecule type" value="Genomic_DNA"/>
</dbReference>
<protein>
    <recommendedName>
        <fullName evidence="4">AAA+ ATPase domain-containing protein</fullName>
    </recommendedName>
</protein>
<keyword evidence="1" id="KW-1133">Transmembrane helix</keyword>
<dbReference type="RefSeq" id="XP_011270259.1">
    <property type="nucleotide sequence ID" value="XM_011271957.1"/>
</dbReference>
<evidence type="ECO:0000313" key="2">
    <source>
        <dbReference type="EMBL" id="KJE91865.1"/>
    </source>
</evidence>
<keyword evidence="1" id="KW-0812">Transmembrane</keyword>
<dbReference type="OrthoDB" id="511599at2759"/>
<evidence type="ECO:0008006" key="4">
    <source>
        <dbReference type="Google" id="ProtNLM"/>
    </source>
</evidence>
<name>A0A0D2WM61_CAPO3</name>
<dbReference type="PhylomeDB" id="A0A0D2WM61"/>
<feature type="transmembrane region" description="Helical" evidence="1">
    <location>
        <begin position="24"/>
        <end position="49"/>
    </location>
</feature>